<dbReference type="AlphaFoldDB" id="A0A1W9ZBS6"/>
<sequence>MPQCPDLDEIDEVVKLRRAFDDDQYPEVARALVLFIEGEALPEMSKQKCLAYFGVIESLLAHAPRPNDLVDSLTRQLTRNILLLNNRLPDHRKLGLDTFDRSGTAMGPDKVIKQLYAYRSAIAHGGDAADTLRWFDQHRPRSWTSIPQVDIQVFVRGMLKRLLIAAITEPQLVQDLKAA</sequence>
<evidence type="ECO:0000313" key="2">
    <source>
        <dbReference type="Proteomes" id="UP000192284"/>
    </source>
</evidence>
<comment type="caution">
    <text evidence="1">The sequence shown here is derived from an EMBL/GenBank/DDBJ whole genome shotgun (WGS) entry which is preliminary data.</text>
</comment>
<name>A0A1W9ZBS6_MYCAN</name>
<gene>
    <name evidence="1" type="ORF">BST12_26395</name>
</gene>
<evidence type="ECO:0000313" key="1">
    <source>
        <dbReference type="EMBL" id="ORA10889.1"/>
    </source>
</evidence>
<reference evidence="1 2" key="1">
    <citation type="submission" date="2017-02" db="EMBL/GenBank/DDBJ databases">
        <title>The new phylogeny of genus Mycobacterium.</title>
        <authorList>
            <person name="Tortoli E."/>
            <person name="Trovato A."/>
            <person name="Cirillo D.M."/>
        </authorList>
    </citation>
    <scope>NUCLEOTIDE SEQUENCE [LARGE SCALE GENOMIC DNA]</scope>
    <source>
        <strain evidence="1 2">DSM 45057</strain>
    </source>
</reference>
<proteinExistence type="predicted"/>
<organism evidence="1 2">
    <name type="scientific">Mycobacterium angelicum</name>
    <dbReference type="NCBI Taxonomy" id="470074"/>
    <lineage>
        <taxon>Bacteria</taxon>
        <taxon>Bacillati</taxon>
        <taxon>Actinomycetota</taxon>
        <taxon>Actinomycetes</taxon>
        <taxon>Mycobacteriales</taxon>
        <taxon>Mycobacteriaceae</taxon>
        <taxon>Mycobacterium</taxon>
    </lineage>
</organism>
<protein>
    <submittedName>
        <fullName evidence="1">Uncharacterized protein</fullName>
    </submittedName>
</protein>
<dbReference type="Proteomes" id="UP000192284">
    <property type="component" value="Unassembled WGS sequence"/>
</dbReference>
<keyword evidence="2" id="KW-1185">Reference proteome</keyword>
<accession>A0A1W9ZBS6</accession>
<dbReference type="EMBL" id="MVHE01000087">
    <property type="protein sequence ID" value="ORA10889.1"/>
    <property type="molecule type" value="Genomic_DNA"/>
</dbReference>